<gene>
    <name evidence="5 6" type="primary">rpl35</name>
</gene>
<sequence length="66" mass="7892">MYKLKTNRSINKRFKVTSNNKLLKRKASKSHLLQKKSSKRKRRLSKVSIINYSDYSNLINSLPYLY</sequence>
<evidence type="ECO:0000313" key="6">
    <source>
        <dbReference type="EMBL" id="ARW62710.1"/>
    </source>
</evidence>
<dbReference type="InterPro" id="IPR021137">
    <property type="entry name" value="Ribosomal_bL35-like"/>
</dbReference>
<dbReference type="EMBL" id="MF101424">
    <property type="protein sequence ID" value="ARW62710.1"/>
    <property type="molecule type" value="Genomic_DNA"/>
</dbReference>
<organism evidence="6">
    <name type="scientific">Rhodomela confervoides</name>
    <name type="common">Red alga</name>
    <dbReference type="NCBI Taxonomy" id="35163"/>
    <lineage>
        <taxon>Eukaryota</taxon>
        <taxon>Rhodophyta</taxon>
        <taxon>Florideophyceae</taxon>
        <taxon>Rhodymeniophycidae</taxon>
        <taxon>Ceramiales</taxon>
        <taxon>Rhodomelaceae</taxon>
        <taxon>Rhodomela</taxon>
    </lineage>
</organism>
<dbReference type="GO" id="GO:0003735">
    <property type="term" value="F:structural constituent of ribosome"/>
    <property type="evidence" value="ECO:0007669"/>
    <property type="project" value="InterPro"/>
</dbReference>
<name>A0A1Z1M9R4_RHOCN</name>
<evidence type="ECO:0000256" key="3">
    <source>
        <dbReference type="ARBA" id="ARBA00023274"/>
    </source>
</evidence>
<dbReference type="SUPFAM" id="SSF143034">
    <property type="entry name" value="L35p-like"/>
    <property type="match status" value="1"/>
</dbReference>
<comment type="similarity">
    <text evidence="1 5">Belongs to the bacterial ribosomal protein bL35 family.</text>
</comment>
<accession>A0A1Z1M9R4</accession>
<dbReference type="GeneID" id="33355959"/>
<dbReference type="PANTHER" id="PTHR33343:SF1">
    <property type="entry name" value="LARGE RIBOSOMAL SUBUNIT PROTEIN BL35M"/>
    <property type="match status" value="1"/>
</dbReference>
<protein>
    <recommendedName>
        <fullName evidence="4 5">Large ribosomal subunit protein bL35c</fullName>
    </recommendedName>
</protein>
<proteinExistence type="inferred from homology"/>
<dbReference type="PRINTS" id="PR00064">
    <property type="entry name" value="RIBOSOMALL35"/>
</dbReference>
<dbReference type="GO" id="GO:0006412">
    <property type="term" value="P:translation"/>
    <property type="evidence" value="ECO:0007669"/>
    <property type="project" value="UniProtKB-UniRule"/>
</dbReference>
<keyword evidence="6" id="KW-0150">Chloroplast</keyword>
<keyword evidence="3 5" id="KW-0687">Ribonucleoprotein</keyword>
<geneLocation type="chloroplast" evidence="6"/>
<dbReference type="PANTHER" id="PTHR33343">
    <property type="entry name" value="54S RIBOSOMAL PROTEIN BL35M"/>
    <property type="match status" value="1"/>
</dbReference>
<dbReference type="Gene3D" id="4.10.410.60">
    <property type="match status" value="1"/>
</dbReference>
<keyword evidence="6" id="KW-0934">Plastid</keyword>
<dbReference type="GO" id="GO:0009507">
    <property type="term" value="C:chloroplast"/>
    <property type="evidence" value="ECO:0007669"/>
    <property type="project" value="UniProtKB-SubCell"/>
</dbReference>
<dbReference type="RefSeq" id="YP_009394148.1">
    <property type="nucleotide sequence ID" value="NC_035271.1"/>
</dbReference>
<dbReference type="GO" id="GO:0015934">
    <property type="term" value="C:large ribosomal subunit"/>
    <property type="evidence" value="ECO:0007669"/>
    <property type="project" value="TreeGrafter"/>
</dbReference>
<dbReference type="Pfam" id="PF01632">
    <property type="entry name" value="Ribosomal_L35p"/>
    <property type="match status" value="1"/>
</dbReference>
<evidence type="ECO:0000256" key="5">
    <source>
        <dbReference type="HAMAP-Rule" id="MF_00514"/>
    </source>
</evidence>
<dbReference type="InterPro" id="IPR001706">
    <property type="entry name" value="Ribosomal_bL35"/>
</dbReference>
<evidence type="ECO:0000256" key="4">
    <source>
        <dbReference type="ARBA" id="ARBA00072523"/>
    </source>
</evidence>
<dbReference type="NCBIfam" id="TIGR00001">
    <property type="entry name" value="rpmI_bact"/>
    <property type="match status" value="1"/>
</dbReference>
<evidence type="ECO:0000256" key="2">
    <source>
        <dbReference type="ARBA" id="ARBA00022980"/>
    </source>
</evidence>
<dbReference type="AlphaFoldDB" id="A0A1Z1M9R4"/>
<dbReference type="InterPro" id="IPR018265">
    <property type="entry name" value="Ribosomal_bL35_CS"/>
</dbReference>
<evidence type="ECO:0000256" key="1">
    <source>
        <dbReference type="ARBA" id="ARBA00006598"/>
    </source>
</evidence>
<comment type="subcellular location">
    <subcellularLocation>
        <location evidence="5">Plastid</location>
        <location evidence="5">Chloroplast</location>
    </subcellularLocation>
</comment>
<keyword evidence="2 5" id="KW-0689">Ribosomal protein</keyword>
<dbReference type="FunFam" id="4.10.410.60:FF:000001">
    <property type="entry name" value="50S ribosomal protein L35"/>
    <property type="match status" value="1"/>
</dbReference>
<dbReference type="HAMAP" id="MF_00514">
    <property type="entry name" value="Ribosomal_bL35"/>
    <property type="match status" value="1"/>
</dbReference>
<dbReference type="PROSITE" id="PS00936">
    <property type="entry name" value="RIBOSOMAL_L35"/>
    <property type="match status" value="1"/>
</dbReference>
<dbReference type="InterPro" id="IPR037229">
    <property type="entry name" value="Ribosomal_bL35_sf"/>
</dbReference>
<reference evidence="6" key="1">
    <citation type="journal article" date="2017" name="J. Phycol.">
        <title>Analysis of chloroplast genomes and a supermatrix inform reclassification of the Rhodomelaceae (Rhodophyta).</title>
        <authorList>
            <person name="Diaz-Tapia P."/>
            <person name="Maggs C.A."/>
            <person name="West J.A."/>
            <person name="Verbruggen H."/>
        </authorList>
    </citation>
    <scope>NUCLEOTIDE SEQUENCE</scope>
    <source>
        <strain evidence="6">PD508</strain>
    </source>
</reference>